<proteinExistence type="predicted"/>
<dbReference type="Proteomes" id="UP001305414">
    <property type="component" value="Unassembled WGS sequence"/>
</dbReference>
<reference evidence="2 3" key="1">
    <citation type="submission" date="2023-10" db="EMBL/GenBank/DDBJ databases">
        <title>Draft genome sequence of Xylaria bambusicola isolate GMP-LS, the root and basal stem rot pathogen of sugarcane in Indonesia.</title>
        <authorList>
            <person name="Selvaraj P."/>
            <person name="Muralishankar V."/>
            <person name="Muruganantham S."/>
            <person name="Sp S."/>
            <person name="Haryani S."/>
            <person name="Lau K.J.X."/>
            <person name="Naqvi N.I."/>
        </authorList>
    </citation>
    <scope>NUCLEOTIDE SEQUENCE [LARGE SCALE GENOMIC DNA]</scope>
    <source>
        <strain evidence="2">GMP-LS</strain>
    </source>
</reference>
<dbReference type="Pfam" id="PF13391">
    <property type="entry name" value="HNH_2"/>
    <property type="match status" value="1"/>
</dbReference>
<accession>A0AAN7UX60</accession>
<organism evidence="2 3">
    <name type="scientific">Xylaria bambusicola</name>
    <dbReference type="NCBI Taxonomy" id="326684"/>
    <lineage>
        <taxon>Eukaryota</taxon>
        <taxon>Fungi</taxon>
        <taxon>Dikarya</taxon>
        <taxon>Ascomycota</taxon>
        <taxon>Pezizomycotina</taxon>
        <taxon>Sordariomycetes</taxon>
        <taxon>Xylariomycetidae</taxon>
        <taxon>Xylariales</taxon>
        <taxon>Xylariaceae</taxon>
        <taxon>Xylaria</taxon>
    </lineage>
</organism>
<name>A0AAN7UX60_9PEZI</name>
<gene>
    <name evidence="2" type="ORF">RRF57_012806</name>
</gene>
<keyword evidence="3" id="KW-1185">Reference proteome</keyword>
<evidence type="ECO:0000313" key="3">
    <source>
        <dbReference type="Proteomes" id="UP001305414"/>
    </source>
</evidence>
<protein>
    <recommendedName>
        <fullName evidence="1">HNH nuclease domain-containing protein</fullName>
    </recommendedName>
</protein>
<feature type="domain" description="HNH nuclease" evidence="1">
    <location>
        <begin position="180"/>
        <end position="290"/>
    </location>
</feature>
<dbReference type="InterPro" id="IPR003615">
    <property type="entry name" value="HNH_nuc"/>
</dbReference>
<sequence length="395" mass="44782">MSAPSPLHRHQSSLEGIIDFSAEEPLGIHQRNDAKRRFYRIVEHFGASGAIDRAPPKYEPPRLVRCTYEYALSEESRDNFLRAFFRAMTLSLTGQGGSDDNDNDLDDLENLHSLFFGFASYLLDYFFLPIKSSTKKTPQPSPAFHSAVERVQGGAQGFIGTPDRLSQLRGACLVRDRHRCVITRHFDHKEARNRMQQNGDDARDDDGVLLLEDAVIDELEVAHVLPHSLMKADAGRELNPSKQAALAVLNMFDTGVVHLIDGTDIDRPRNAVTLTAFLHTLFGDFQVFFESIPDEQPHTYRINTFYDRRLMRNLAFPITRTLYLTDDRSVDPPSPRLLAVHRAIAHILHLSGAGEYIDKLLRDMDEEGIKADGSTELDRLLRLRLGGWRDKSVYL</sequence>
<evidence type="ECO:0000313" key="2">
    <source>
        <dbReference type="EMBL" id="KAK5637093.1"/>
    </source>
</evidence>
<comment type="caution">
    <text evidence="2">The sequence shown here is derived from an EMBL/GenBank/DDBJ whole genome shotgun (WGS) entry which is preliminary data.</text>
</comment>
<dbReference type="EMBL" id="JAWHQM010000091">
    <property type="protein sequence ID" value="KAK5637093.1"/>
    <property type="molecule type" value="Genomic_DNA"/>
</dbReference>
<dbReference type="AlphaFoldDB" id="A0AAN7UX60"/>
<evidence type="ECO:0000259" key="1">
    <source>
        <dbReference type="Pfam" id="PF13391"/>
    </source>
</evidence>